<protein>
    <submittedName>
        <fullName evidence="5">Myrosinase</fullName>
    </submittedName>
</protein>
<dbReference type="PRINTS" id="PR00131">
    <property type="entry name" value="GLHYDRLASE1"/>
</dbReference>
<dbReference type="PANTHER" id="PTHR10353">
    <property type="entry name" value="GLYCOSYL HYDROLASE"/>
    <property type="match status" value="1"/>
</dbReference>
<dbReference type="InterPro" id="IPR001360">
    <property type="entry name" value="Glyco_hydro_1"/>
</dbReference>
<dbReference type="Gene3D" id="3.20.20.80">
    <property type="entry name" value="Glycosidases"/>
    <property type="match status" value="1"/>
</dbReference>
<evidence type="ECO:0000256" key="4">
    <source>
        <dbReference type="RuleBase" id="RU003690"/>
    </source>
</evidence>
<sequence>MIDNIGNYSAVQGFPVSRLPKFTILEKLAIKGAYDFIAINHYTSALTTAGTSSEEPVPSFNNDDGVITYQDPSWEGSDFLKIFPEGFRELLVYIKKNYRNPEIAITEQGFADYPNIINDTARINYYQLYLTQALKAIYEDGVRLTAYTAWSLLDSFEWNNGYLVTLGLYDVDFESENKTRTPKESAKYYKNVIATKCLIDTCV</sequence>
<evidence type="ECO:0000256" key="3">
    <source>
        <dbReference type="ARBA" id="ARBA00023295"/>
    </source>
</evidence>
<gene>
    <name evidence="5" type="primary">MYRO1</name>
</gene>
<evidence type="ECO:0000256" key="2">
    <source>
        <dbReference type="ARBA" id="ARBA00022801"/>
    </source>
</evidence>
<organism evidence="5">
    <name type="scientific">Anoplophora glabripennis</name>
    <name type="common">Asian longhorn beetle</name>
    <name type="synonym">Anoplophora nobilis</name>
    <dbReference type="NCBI Taxonomy" id="217634"/>
    <lineage>
        <taxon>Eukaryota</taxon>
        <taxon>Metazoa</taxon>
        <taxon>Ecdysozoa</taxon>
        <taxon>Arthropoda</taxon>
        <taxon>Hexapoda</taxon>
        <taxon>Insecta</taxon>
        <taxon>Pterygota</taxon>
        <taxon>Neoptera</taxon>
        <taxon>Endopterygota</taxon>
        <taxon>Coleoptera</taxon>
        <taxon>Polyphaga</taxon>
        <taxon>Cucujiformia</taxon>
        <taxon>Chrysomeloidea</taxon>
        <taxon>Cerambycidae</taxon>
        <taxon>Lamiinae</taxon>
        <taxon>Lamiini</taxon>
        <taxon>Anoplophora</taxon>
    </lineage>
</organism>
<accession>V5G5M1</accession>
<reference evidence="5" key="1">
    <citation type="submission" date="2013-07" db="EMBL/GenBank/DDBJ databases">
        <title>Midgut Transcriptome Profiling of Anoplphora glabripennis, a Lignocellulose Degrading, Wood-Boring Cerambycid.</title>
        <authorList>
            <person name="Scully E.D."/>
            <person name="Hoover K."/>
            <person name="Carlson J.E."/>
            <person name="Tien M."/>
            <person name="Geib S.M."/>
        </authorList>
    </citation>
    <scope>NUCLEOTIDE SEQUENCE</scope>
</reference>
<keyword evidence="3" id="KW-0326">Glycosidase</keyword>
<proteinExistence type="inferred from homology"/>
<dbReference type="SUPFAM" id="SSF51445">
    <property type="entry name" value="(Trans)glycosidases"/>
    <property type="match status" value="1"/>
</dbReference>
<evidence type="ECO:0000313" key="5">
    <source>
        <dbReference type="EMBL" id="JAB65375.1"/>
    </source>
</evidence>
<dbReference type="InterPro" id="IPR017853">
    <property type="entry name" value="GH"/>
</dbReference>
<evidence type="ECO:0000256" key="1">
    <source>
        <dbReference type="ARBA" id="ARBA00010838"/>
    </source>
</evidence>
<dbReference type="PANTHER" id="PTHR10353:SF36">
    <property type="entry name" value="LP05116P"/>
    <property type="match status" value="1"/>
</dbReference>
<name>V5G5M1_ANOGL</name>
<keyword evidence="2" id="KW-0378">Hydrolase</keyword>
<dbReference type="EMBL" id="GALX01003091">
    <property type="protein sequence ID" value="JAB65375.1"/>
    <property type="molecule type" value="Transcribed_RNA"/>
</dbReference>
<dbReference type="GO" id="GO:0005975">
    <property type="term" value="P:carbohydrate metabolic process"/>
    <property type="evidence" value="ECO:0007669"/>
    <property type="project" value="InterPro"/>
</dbReference>
<dbReference type="GO" id="GO:0008422">
    <property type="term" value="F:beta-glucosidase activity"/>
    <property type="evidence" value="ECO:0007669"/>
    <property type="project" value="TreeGrafter"/>
</dbReference>
<comment type="similarity">
    <text evidence="1 4">Belongs to the glycosyl hydrolase 1 family.</text>
</comment>
<dbReference type="AlphaFoldDB" id="V5G5M1"/>
<dbReference type="Pfam" id="PF00232">
    <property type="entry name" value="Glyco_hydro_1"/>
    <property type="match status" value="1"/>
</dbReference>